<reference evidence="2" key="2">
    <citation type="journal article" date="2013" name="G3 (Bethesda)">
        <title>Genomes of Ashbya fungi isolated from insects reveal four mating-type loci, numerous translocations, lack of transposons, and distinct gene duplications.</title>
        <authorList>
            <person name="Dietrich F.S."/>
            <person name="Voegeli S."/>
            <person name="Kuo S."/>
            <person name="Philippsen P."/>
        </authorList>
    </citation>
    <scope>GENOME REANNOTATION</scope>
    <source>
        <strain evidence="2">ATCC 10895 / CBS 109.51 / FGSC 9923 / NRRL Y-1056</strain>
    </source>
</reference>
<evidence type="ECO:0000313" key="1">
    <source>
        <dbReference type="EMBL" id="AAS51221.2"/>
    </source>
</evidence>
<dbReference type="AlphaFoldDB" id="Q75CB6"/>
<name>Q75CB6_EREGS</name>
<dbReference type="HOGENOM" id="CLU_1371891_0_0_1"/>
<accession>Q75CB6</accession>
<dbReference type="OrthoDB" id="10505806at2759"/>
<proteinExistence type="predicted"/>
<dbReference type="InParanoid" id="Q75CB6"/>
<gene>
    <name evidence="1" type="ORF">AGOS_ACL007C</name>
</gene>
<reference evidence="1 2" key="1">
    <citation type="journal article" date="2004" name="Science">
        <title>The Ashbya gossypii genome as a tool for mapping the ancient Saccharomyces cerevisiae genome.</title>
        <authorList>
            <person name="Dietrich F.S."/>
            <person name="Voegeli S."/>
            <person name="Brachat S."/>
            <person name="Lerch A."/>
            <person name="Gates K."/>
            <person name="Steiner S."/>
            <person name="Mohr C."/>
            <person name="Pohlmann R."/>
            <person name="Luedi P."/>
            <person name="Choi S."/>
            <person name="Wing R.A."/>
            <person name="Flavier A."/>
            <person name="Gaffney T.D."/>
            <person name="Philippsen P."/>
        </authorList>
    </citation>
    <scope>NUCLEOTIDE SEQUENCE [LARGE SCALE GENOMIC DNA]</scope>
    <source>
        <strain evidence="2">ATCC 10895 / CBS 109.51 / FGSC 9923 / NRRL Y-1056</strain>
    </source>
</reference>
<dbReference type="KEGG" id="ago:AGOS_ACL007C"/>
<evidence type="ECO:0000313" key="2">
    <source>
        <dbReference type="Proteomes" id="UP000000591"/>
    </source>
</evidence>
<dbReference type="Proteomes" id="UP000000591">
    <property type="component" value="Chromosome III"/>
</dbReference>
<sequence>MAAQTRPIPLRVRTWAFVSIVTIWSARRYSDAVPSACNRLLACLFLRAEKKVSSSTGVCLRLWCSCRLAVSNCPTLPSVRPSPHRPLPAQREHRLARRKRCSGDRCPGPTLPQSSLVTAAPRRYLFRAGPTSSAGGDDWQRQSLQYILDCVLIQFARSAAQLAAATAAKSQNGRRTGFRYMDRLSNSYYCFPLEKTYTW</sequence>
<keyword evidence="2" id="KW-1185">Reference proteome</keyword>
<organism evidence="1 2">
    <name type="scientific">Eremothecium gossypii (strain ATCC 10895 / CBS 109.51 / FGSC 9923 / NRRL Y-1056)</name>
    <name type="common">Yeast</name>
    <name type="synonym">Ashbya gossypii</name>
    <dbReference type="NCBI Taxonomy" id="284811"/>
    <lineage>
        <taxon>Eukaryota</taxon>
        <taxon>Fungi</taxon>
        <taxon>Dikarya</taxon>
        <taxon>Ascomycota</taxon>
        <taxon>Saccharomycotina</taxon>
        <taxon>Saccharomycetes</taxon>
        <taxon>Saccharomycetales</taxon>
        <taxon>Saccharomycetaceae</taxon>
        <taxon>Eremothecium</taxon>
    </lineage>
</organism>
<protein>
    <submittedName>
        <fullName evidence="1">ACL007Cp</fullName>
    </submittedName>
</protein>
<dbReference type="EMBL" id="AE016816">
    <property type="protein sequence ID" value="AAS51221.2"/>
    <property type="molecule type" value="Genomic_DNA"/>
</dbReference>
<dbReference type="GeneID" id="4619522"/>
<dbReference type="RefSeq" id="NP_983397.2">
    <property type="nucleotide sequence ID" value="NM_208750.2"/>
</dbReference>